<dbReference type="Proteomes" id="UP001218218">
    <property type="component" value="Unassembled WGS sequence"/>
</dbReference>
<feature type="domain" description="MYND-type" evidence="6">
    <location>
        <begin position="39"/>
        <end position="76"/>
    </location>
</feature>
<dbReference type="SUPFAM" id="SSF144232">
    <property type="entry name" value="HIT/MYND zinc finger-like"/>
    <property type="match status" value="1"/>
</dbReference>
<feature type="compositionally biased region" description="Basic residues" evidence="5">
    <location>
        <begin position="1"/>
        <end position="15"/>
    </location>
</feature>
<evidence type="ECO:0000313" key="8">
    <source>
        <dbReference type="Proteomes" id="UP001218218"/>
    </source>
</evidence>
<dbReference type="EMBL" id="JARIHO010000010">
    <property type="protein sequence ID" value="KAJ7354210.1"/>
    <property type="molecule type" value="Genomic_DNA"/>
</dbReference>
<dbReference type="InterPro" id="IPR002893">
    <property type="entry name" value="Znf_MYND"/>
</dbReference>
<organism evidence="7 8">
    <name type="scientific">Mycena albidolilacea</name>
    <dbReference type="NCBI Taxonomy" id="1033008"/>
    <lineage>
        <taxon>Eukaryota</taxon>
        <taxon>Fungi</taxon>
        <taxon>Dikarya</taxon>
        <taxon>Basidiomycota</taxon>
        <taxon>Agaricomycotina</taxon>
        <taxon>Agaricomycetes</taxon>
        <taxon>Agaricomycetidae</taxon>
        <taxon>Agaricales</taxon>
        <taxon>Marasmiineae</taxon>
        <taxon>Mycenaceae</taxon>
        <taxon>Mycena</taxon>
    </lineage>
</organism>
<keyword evidence="1" id="KW-0479">Metal-binding</keyword>
<evidence type="ECO:0000256" key="4">
    <source>
        <dbReference type="PROSITE-ProRule" id="PRU00134"/>
    </source>
</evidence>
<keyword evidence="3" id="KW-0862">Zinc</keyword>
<proteinExistence type="predicted"/>
<comment type="caution">
    <text evidence="7">The sequence shown here is derived from an EMBL/GenBank/DDBJ whole genome shotgun (WGS) entry which is preliminary data.</text>
</comment>
<feature type="region of interest" description="Disordered" evidence="5">
    <location>
        <begin position="1"/>
        <end position="26"/>
    </location>
</feature>
<feature type="compositionally biased region" description="Basic and acidic residues" evidence="5">
    <location>
        <begin position="16"/>
        <end position="26"/>
    </location>
</feature>
<accession>A0AAD7EY75</accession>
<evidence type="ECO:0000313" key="7">
    <source>
        <dbReference type="EMBL" id="KAJ7354210.1"/>
    </source>
</evidence>
<dbReference type="Gene3D" id="6.10.140.2220">
    <property type="match status" value="1"/>
</dbReference>
<reference evidence="7" key="1">
    <citation type="submission" date="2023-03" db="EMBL/GenBank/DDBJ databases">
        <title>Massive genome expansion in bonnet fungi (Mycena s.s.) driven by repeated elements and novel gene families across ecological guilds.</title>
        <authorList>
            <consortium name="Lawrence Berkeley National Laboratory"/>
            <person name="Harder C.B."/>
            <person name="Miyauchi S."/>
            <person name="Viragh M."/>
            <person name="Kuo A."/>
            <person name="Thoen E."/>
            <person name="Andreopoulos B."/>
            <person name="Lu D."/>
            <person name="Skrede I."/>
            <person name="Drula E."/>
            <person name="Henrissat B."/>
            <person name="Morin E."/>
            <person name="Kohler A."/>
            <person name="Barry K."/>
            <person name="LaButti K."/>
            <person name="Morin E."/>
            <person name="Salamov A."/>
            <person name="Lipzen A."/>
            <person name="Mereny Z."/>
            <person name="Hegedus B."/>
            <person name="Baldrian P."/>
            <person name="Stursova M."/>
            <person name="Weitz H."/>
            <person name="Taylor A."/>
            <person name="Grigoriev I.V."/>
            <person name="Nagy L.G."/>
            <person name="Martin F."/>
            <person name="Kauserud H."/>
        </authorList>
    </citation>
    <scope>NUCLEOTIDE SEQUENCE</scope>
    <source>
        <strain evidence="7">CBHHK002</strain>
    </source>
</reference>
<protein>
    <recommendedName>
        <fullName evidence="6">MYND-type domain-containing protein</fullName>
    </recommendedName>
</protein>
<evidence type="ECO:0000256" key="1">
    <source>
        <dbReference type="ARBA" id="ARBA00022723"/>
    </source>
</evidence>
<dbReference type="GO" id="GO:0008270">
    <property type="term" value="F:zinc ion binding"/>
    <property type="evidence" value="ECO:0007669"/>
    <property type="project" value="UniProtKB-KW"/>
</dbReference>
<sequence>MPGRGKKSTTTKKPAKQRDQTDGTGDKAYEEGAVRFCSMDQCFNHRDLKGCARCKCAYYCSVECQKKNWKQHKPVCDHNVRQLAQVDDEERSLERHLRHWVVRFDATLLVACIRGLNLKYEWERIGQGGLVIFMEPRPHTNVGSRWRIQNAGMFKNEVIDSMLDRVGMLDQYREQVLPMHVEARERLQKSSGGTADYASVFMIASNVGPDALKGNPPPIFRFKPVDVHREMVVHMPMAKYAGDWLEDLKHQVHDDHPSKHVAPTNS</sequence>
<keyword evidence="2 4" id="KW-0863">Zinc-finger</keyword>
<dbReference type="PROSITE" id="PS50865">
    <property type="entry name" value="ZF_MYND_2"/>
    <property type="match status" value="1"/>
</dbReference>
<evidence type="ECO:0000256" key="5">
    <source>
        <dbReference type="SAM" id="MobiDB-lite"/>
    </source>
</evidence>
<dbReference type="Pfam" id="PF01753">
    <property type="entry name" value="zf-MYND"/>
    <property type="match status" value="1"/>
</dbReference>
<evidence type="ECO:0000256" key="2">
    <source>
        <dbReference type="ARBA" id="ARBA00022771"/>
    </source>
</evidence>
<gene>
    <name evidence="7" type="ORF">DFH08DRAFT_854404</name>
</gene>
<name>A0AAD7EY75_9AGAR</name>
<evidence type="ECO:0000256" key="3">
    <source>
        <dbReference type="ARBA" id="ARBA00022833"/>
    </source>
</evidence>
<evidence type="ECO:0000259" key="6">
    <source>
        <dbReference type="PROSITE" id="PS50865"/>
    </source>
</evidence>
<keyword evidence="8" id="KW-1185">Reference proteome</keyword>
<dbReference type="AlphaFoldDB" id="A0AAD7EY75"/>